<dbReference type="GO" id="GO:0005654">
    <property type="term" value="C:nucleoplasm"/>
    <property type="evidence" value="ECO:0007669"/>
    <property type="project" value="TreeGrafter"/>
</dbReference>
<accession>A0A1I7Z0L7</accession>
<reference evidence="4" key="1">
    <citation type="submission" date="2016-11" db="UniProtKB">
        <authorList>
            <consortium name="WormBaseParasite"/>
        </authorList>
    </citation>
    <scope>IDENTIFICATION</scope>
</reference>
<dbReference type="PANTHER" id="PTHR31278">
    <property type="entry name" value="CHCHD1"/>
    <property type="match status" value="1"/>
</dbReference>
<dbReference type="Proteomes" id="UP000095287">
    <property type="component" value="Unplaced"/>
</dbReference>
<proteinExistence type="predicted"/>
<evidence type="ECO:0000313" key="3">
    <source>
        <dbReference type="Proteomes" id="UP000095287"/>
    </source>
</evidence>
<feature type="domain" description="CHCH" evidence="2">
    <location>
        <begin position="126"/>
        <end position="159"/>
    </location>
</feature>
<dbReference type="WBParaSite" id="L893_g21579.t1">
    <property type="protein sequence ID" value="L893_g21579.t1"/>
    <property type="gene ID" value="L893_g21579"/>
</dbReference>
<organism evidence="3 4">
    <name type="scientific">Steinernema glaseri</name>
    <dbReference type="NCBI Taxonomy" id="37863"/>
    <lineage>
        <taxon>Eukaryota</taxon>
        <taxon>Metazoa</taxon>
        <taxon>Ecdysozoa</taxon>
        <taxon>Nematoda</taxon>
        <taxon>Chromadorea</taxon>
        <taxon>Rhabditida</taxon>
        <taxon>Tylenchina</taxon>
        <taxon>Panagrolaimomorpha</taxon>
        <taxon>Strongyloidoidea</taxon>
        <taxon>Steinernematidae</taxon>
        <taxon>Steinernema</taxon>
    </lineage>
</organism>
<evidence type="ECO:0000313" key="4">
    <source>
        <dbReference type="WBParaSite" id="L893_g21579.t1"/>
    </source>
</evidence>
<protein>
    <submittedName>
        <fullName evidence="4">CHCH domain-containing protein</fullName>
    </submittedName>
</protein>
<evidence type="ECO:0000259" key="2">
    <source>
        <dbReference type="Pfam" id="PF06747"/>
    </source>
</evidence>
<evidence type="ECO:0000256" key="1">
    <source>
        <dbReference type="ARBA" id="ARBA00023157"/>
    </source>
</evidence>
<sequence length="233" mass="25650">MESSSSLCSSILARTPDLCILKLLPFPSLVDHSVPARSPFPTTSSILYPLRLAELEILLLISFSVLVPPSTSSFQMFFSSPVFKKSALAQTSKVPYPKKFVFSEILPLCSKNTTAARRHKPPGSSCTQELQALFGCLKKWEFDDLPCAPQHKIYNNCVQSAEKAAAEFREAAKKGALGEGSSGTLSATQFNKISAMFPQPDLGKAPFRQMKRLPEQNYADDIFRRKHMAGKAS</sequence>
<keyword evidence="1" id="KW-1015">Disulfide bond</keyword>
<dbReference type="GO" id="GO:0032543">
    <property type="term" value="P:mitochondrial translation"/>
    <property type="evidence" value="ECO:0007669"/>
    <property type="project" value="InterPro"/>
</dbReference>
<keyword evidence="3" id="KW-1185">Reference proteome</keyword>
<dbReference type="Pfam" id="PF06747">
    <property type="entry name" value="CHCH"/>
    <property type="match status" value="1"/>
</dbReference>
<dbReference type="PANTHER" id="PTHR31278:SF2">
    <property type="entry name" value="SMALL RIBOSOMAL SUBUNIT PROTEIN MS37"/>
    <property type="match status" value="1"/>
</dbReference>
<dbReference type="GO" id="GO:0003723">
    <property type="term" value="F:RNA binding"/>
    <property type="evidence" value="ECO:0007669"/>
    <property type="project" value="TreeGrafter"/>
</dbReference>
<dbReference type="GO" id="GO:0005761">
    <property type="term" value="C:mitochondrial ribosome"/>
    <property type="evidence" value="ECO:0007669"/>
    <property type="project" value="InterPro"/>
</dbReference>
<dbReference type="InterPro" id="IPR033620">
    <property type="entry name" value="Ribosomal_mS37_met"/>
</dbReference>
<dbReference type="InterPro" id="IPR010625">
    <property type="entry name" value="CHCH"/>
</dbReference>
<dbReference type="AlphaFoldDB" id="A0A1I7Z0L7"/>
<name>A0A1I7Z0L7_9BILA</name>